<proteinExistence type="predicted"/>
<gene>
    <name evidence="1" type="ORF">QAD02_000912</name>
</gene>
<dbReference type="EMBL" id="CM056743">
    <property type="protein sequence ID" value="KAJ8669653.1"/>
    <property type="molecule type" value="Genomic_DNA"/>
</dbReference>
<accession>A0ACC2NER4</accession>
<keyword evidence="2" id="KW-1185">Reference proteome</keyword>
<protein>
    <submittedName>
        <fullName evidence="1">Uncharacterized protein</fullName>
    </submittedName>
</protein>
<sequence length="515" mass="60171">MDYDNDYIVHNQNLYQMSHSDLEHEIEVFRRESNSLCQQRREIQEEIQKVQEERLRMQRFFKERELCLEIEHESIRDYFRKEEKQLNLKEWSIKKQNKSLIKDDLRSKKDHDELLKLKEQMEDLSNALYQGDIKWSVIIAKQRSQVRVLQVQNSELQQELERLHLENVSKMRKVRDSNTKVFDLIAKAPNENRSGNKLIEENTVTTHAKRLDFAKANCESNFNTHPLEIISDENRGNIKLQPDESHQKVSDIECKPPLDKTIKSVESIERQRNLYDTLLRDAIGDLVEFQVHELEQGIYNYSKSQENLSENESITSTVASAEHNNLNGDVKFGTNNDGVWEVHHPDGCSEYWYPNGNVKKTFPDKNHTKTIYYNGDICETDKHGTVRYFYAETKTWHTTAPDGSEILEFSEFKNGIVKVSFPDGSIKIAKADGSEKWAFHDGTVAVVSINGEKIITLPYGQREVHTRDYKRREYPDGTVKTVYSDGTQETRYPNGRVRKKDKDGKTLMDTDQVLD</sequence>
<name>A0ACC2NER4_9HYME</name>
<comment type="caution">
    <text evidence="1">The sequence shown here is derived from an EMBL/GenBank/DDBJ whole genome shotgun (WGS) entry which is preliminary data.</text>
</comment>
<evidence type="ECO:0000313" key="1">
    <source>
        <dbReference type="EMBL" id="KAJ8669653.1"/>
    </source>
</evidence>
<dbReference type="Proteomes" id="UP001239111">
    <property type="component" value="Chromosome 3"/>
</dbReference>
<reference evidence="1" key="1">
    <citation type="submission" date="2023-04" db="EMBL/GenBank/DDBJ databases">
        <title>A chromosome-level genome assembly of the parasitoid wasp Eretmocerus hayati.</title>
        <authorList>
            <person name="Zhong Y."/>
            <person name="Liu S."/>
            <person name="Liu Y."/>
        </authorList>
    </citation>
    <scope>NUCLEOTIDE SEQUENCE</scope>
    <source>
        <strain evidence="1">ZJU_SS_LIU_2023</strain>
    </source>
</reference>
<organism evidence="1 2">
    <name type="scientific">Eretmocerus hayati</name>
    <dbReference type="NCBI Taxonomy" id="131215"/>
    <lineage>
        <taxon>Eukaryota</taxon>
        <taxon>Metazoa</taxon>
        <taxon>Ecdysozoa</taxon>
        <taxon>Arthropoda</taxon>
        <taxon>Hexapoda</taxon>
        <taxon>Insecta</taxon>
        <taxon>Pterygota</taxon>
        <taxon>Neoptera</taxon>
        <taxon>Endopterygota</taxon>
        <taxon>Hymenoptera</taxon>
        <taxon>Apocrita</taxon>
        <taxon>Proctotrupomorpha</taxon>
        <taxon>Chalcidoidea</taxon>
        <taxon>Aphelinidae</taxon>
        <taxon>Aphelininae</taxon>
        <taxon>Eretmocerus</taxon>
    </lineage>
</organism>
<evidence type="ECO:0000313" key="2">
    <source>
        <dbReference type="Proteomes" id="UP001239111"/>
    </source>
</evidence>